<dbReference type="AlphaFoldDB" id="A0A6F8PLM7"/>
<dbReference type="SUPFAM" id="SSF53448">
    <property type="entry name" value="Nucleotide-diphospho-sugar transferases"/>
    <property type="match status" value="1"/>
</dbReference>
<dbReference type="InterPro" id="IPR005835">
    <property type="entry name" value="NTP_transferase_dom"/>
</dbReference>
<evidence type="ECO:0000313" key="4">
    <source>
        <dbReference type="EMBL" id="BBP43013.1"/>
    </source>
</evidence>
<protein>
    <submittedName>
        <fullName evidence="4">Mannose-1-phosphate guanylyltransferase</fullName>
    </submittedName>
</protein>
<dbReference type="GO" id="GO:0016779">
    <property type="term" value="F:nucleotidyltransferase activity"/>
    <property type="evidence" value="ECO:0007669"/>
    <property type="project" value="UniProtKB-KW"/>
</dbReference>
<dbReference type="CDD" id="cd06422">
    <property type="entry name" value="NTP_transferase_like_1"/>
    <property type="match status" value="1"/>
</dbReference>
<keyword evidence="5" id="KW-1185">Reference proteome</keyword>
<dbReference type="Gene3D" id="3.90.550.10">
    <property type="entry name" value="Spore Coat Polysaccharide Biosynthesis Protein SpsA, Chain A"/>
    <property type="match status" value="1"/>
</dbReference>
<gene>
    <name evidence="4" type="ORF">THMIRHAT_07590</name>
</gene>
<reference evidence="5" key="1">
    <citation type="submission" date="2019-11" db="EMBL/GenBank/DDBJ databases">
        <title>Isolation and characterization of two novel species in the genus Thiomicrorhabdus.</title>
        <authorList>
            <person name="Mochizuki J."/>
            <person name="Kojima H."/>
            <person name="Fukui M."/>
        </authorList>
    </citation>
    <scope>NUCLEOTIDE SEQUENCE [LARGE SCALE GENOMIC DNA]</scope>
    <source>
        <strain evidence="5">AkT22</strain>
    </source>
</reference>
<dbReference type="KEGG" id="tzo:THMIRHAT_07590"/>
<dbReference type="Pfam" id="PF00483">
    <property type="entry name" value="NTP_transferase"/>
    <property type="match status" value="1"/>
</dbReference>
<dbReference type="InterPro" id="IPR050065">
    <property type="entry name" value="GlmU-like"/>
</dbReference>
<dbReference type="RefSeq" id="WP_173290857.1">
    <property type="nucleotide sequence ID" value="NZ_AP021888.1"/>
</dbReference>
<sequence length="224" mass="24068">MKVMILAAGRGERLRPITDDLPKPLVEVAGFSLIAHHLRKLEGCEVVINHAWLGHKIEAALGDGHSYGCAIQYSPEPEGGLETAGGIVQALPLLSDGVEPFVVVNGDVFSDFDLRRLLTHSLEPGKLGHLVLVPTPSFKAQGDFGLANHQVLPEGKWTFSGISILHPDLFKGLPNGKYPLAPILRQAMSKGLITGEVFEGYWSDIGTLERLEAAQAHKATASSV</sequence>
<dbReference type="PANTHER" id="PTHR43584:SF8">
    <property type="entry name" value="N-ACETYLMURAMATE ALPHA-1-PHOSPHATE URIDYLYLTRANSFERASE"/>
    <property type="match status" value="1"/>
</dbReference>
<name>A0A6F8PLM7_9GAMM</name>
<evidence type="ECO:0000313" key="5">
    <source>
        <dbReference type="Proteomes" id="UP000501466"/>
    </source>
</evidence>
<dbReference type="EMBL" id="AP021888">
    <property type="protein sequence ID" value="BBP43013.1"/>
    <property type="molecule type" value="Genomic_DNA"/>
</dbReference>
<organism evidence="4 5">
    <name type="scientific">Thiosulfativibrio zosterae</name>
    <dbReference type="NCBI Taxonomy" id="2675053"/>
    <lineage>
        <taxon>Bacteria</taxon>
        <taxon>Pseudomonadati</taxon>
        <taxon>Pseudomonadota</taxon>
        <taxon>Gammaproteobacteria</taxon>
        <taxon>Thiotrichales</taxon>
        <taxon>Piscirickettsiaceae</taxon>
        <taxon>Thiosulfativibrio</taxon>
    </lineage>
</organism>
<evidence type="ECO:0000259" key="3">
    <source>
        <dbReference type="Pfam" id="PF00483"/>
    </source>
</evidence>
<keyword evidence="1 4" id="KW-0808">Transferase</keyword>
<accession>A0A6F8PLM7</accession>
<proteinExistence type="predicted"/>
<keyword evidence="2 4" id="KW-0548">Nucleotidyltransferase</keyword>
<feature type="domain" description="Nucleotidyl transferase" evidence="3">
    <location>
        <begin position="2"/>
        <end position="217"/>
    </location>
</feature>
<evidence type="ECO:0000256" key="1">
    <source>
        <dbReference type="ARBA" id="ARBA00022679"/>
    </source>
</evidence>
<evidence type="ECO:0000256" key="2">
    <source>
        <dbReference type="ARBA" id="ARBA00022695"/>
    </source>
</evidence>
<dbReference type="NCBIfam" id="NF045761">
    <property type="entry name" value="NAMPUrTaseMurU"/>
    <property type="match status" value="1"/>
</dbReference>
<dbReference type="InterPro" id="IPR054790">
    <property type="entry name" value="MurU"/>
</dbReference>
<dbReference type="Proteomes" id="UP000501466">
    <property type="component" value="Chromosome"/>
</dbReference>
<dbReference type="InterPro" id="IPR029044">
    <property type="entry name" value="Nucleotide-diphossugar_trans"/>
</dbReference>
<dbReference type="PANTHER" id="PTHR43584">
    <property type="entry name" value="NUCLEOTIDYL TRANSFERASE"/>
    <property type="match status" value="1"/>
</dbReference>